<dbReference type="GO" id="GO:0046872">
    <property type="term" value="F:metal ion binding"/>
    <property type="evidence" value="ECO:0007669"/>
    <property type="project" value="UniProtKB-KW"/>
</dbReference>
<evidence type="ECO:0000259" key="7">
    <source>
        <dbReference type="Pfam" id="PF03460"/>
    </source>
</evidence>
<dbReference type="InterPro" id="IPR045854">
    <property type="entry name" value="NO2/SO3_Rdtase_4Fe4S_sf"/>
</dbReference>
<evidence type="ECO:0000256" key="3">
    <source>
        <dbReference type="ARBA" id="ARBA00022723"/>
    </source>
</evidence>
<keyword evidence="5" id="KW-0408">Iron</keyword>
<dbReference type="InterPro" id="IPR005117">
    <property type="entry name" value="NiRdtase/SiRdtase_haem-b_fer"/>
</dbReference>
<keyword evidence="3" id="KW-0479">Metal-binding</keyword>
<dbReference type="OrthoDB" id="105450at2"/>
<evidence type="ECO:0000313" key="8">
    <source>
        <dbReference type="EMBL" id="TVT48621.1"/>
    </source>
</evidence>
<evidence type="ECO:0000313" key="9">
    <source>
        <dbReference type="Proteomes" id="UP000320011"/>
    </source>
</evidence>
<keyword evidence="9" id="KW-1185">Reference proteome</keyword>
<evidence type="ECO:0000256" key="2">
    <source>
        <dbReference type="ARBA" id="ARBA00022617"/>
    </source>
</evidence>
<dbReference type="InterPro" id="IPR036136">
    <property type="entry name" value="Nit/Sulf_reduc_fer-like_dom_sf"/>
</dbReference>
<keyword evidence="6" id="KW-0411">Iron-sulfur</keyword>
<protein>
    <submittedName>
        <fullName evidence="8">Precorrin-3B synthase</fullName>
    </submittedName>
</protein>
<reference evidence="8 9" key="1">
    <citation type="submission" date="2019-07" db="EMBL/GenBank/DDBJ databases">
        <authorList>
            <person name="Duangmal K."/>
            <person name="Teo W.F.A."/>
        </authorList>
    </citation>
    <scope>NUCLEOTIDE SEQUENCE [LARGE SCALE GENOMIC DNA]</scope>
    <source>
        <strain evidence="8 9">TBRC 6029</strain>
    </source>
</reference>
<dbReference type="SUPFAM" id="SSF55124">
    <property type="entry name" value="Nitrite/Sulfite reductase N-terminal domain-like"/>
    <property type="match status" value="2"/>
</dbReference>
<dbReference type="SUPFAM" id="SSF56014">
    <property type="entry name" value="Nitrite and sulphite reductase 4Fe-4S domain-like"/>
    <property type="match status" value="1"/>
</dbReference>
<evidence type="ECO:0000256" key="1">
    <source>
        <dbReference type="ARBA" id="ARBA00022485"/>
    </source>
</evidence>
<dbReference type="EMBL" id="VJWX01000165">
    <property type="protein sequence ID" value="TVT48621.1"/>
    <property type="molecule type" value="Genomic_DNA"/>
</dbReference>
<dbReference type="InterPro" id="IPR051329">
    <property type="entry name" value="NIR_SIR_4Fe-4S"/>
</dbReference>
<dbReference type="Pfam" id="PF03460">
    <property type="entry name" value="NIR_SIR_ferr"/>
    <property type="match status" value="1"/>
</dbReference>
<evidence type="ECO:0000256" key="6">
    <source>
        <dbReference type="ARBA" id="ARBA00023014"/>
    </source>
</evidence>
<comment type="caution">
    <text evidence="8">The sequence shown here is derived from an EMBL/GenBank/DDBJ whole genome shotgun (WGS) entry which is preliminary data.</text>
</comment>
<reference evidence="8 9" key="2">
    <citation type="submission" date="2019-08" db="EMBL/GenBank/DDBJ databases">
        <title>Amycolatopsis acidicola sp. nov., isolated from peat swamp forest soil.</title>
        <authorList>
            <person name="Srisuk N."/>
        </authorList>
    </citation>
    <scope>NUCLEOTIDE SEQUENCE [LARGE SCALE GENOMIC DNA]</scope>
    <source>
        <strain evidence="8 9">TBRC 6029</strain>
    </source>
</reference>
<dbReference type="GO" id="GO:0016491">
    <property type="term" value="F:oxidoreductase activity"/>
    <property type="evidence" value="ECO:0007669"/>
    <property type="project" value="UniProtKB-KW"/>
</dbReference>
<dbReference type="GO" id="GO:0051539">
    <property type="term" value="F:4 iron, 4 sulfur cluster binding"/>
    <property type="evidence" value="ECO:0007669"/>
    <property type="project" value="UniProtKB-KW"/>
</dbReference>
<dbReference type="Gene3D" id="3.30.413.10">
    <property type="entry name" value="Sulfite Reductase Hemoprotein, domain 1"/>
    <property type="match status" value="1"/>
</dbReference>
<accession>A0A558CIM4</accession>
<keyword evidence="1" id="KW-0004">4Fe-4S</keyword>
<name>A0A558CIM4_9PSEU</name>
<keyword evidence="4" id="KW-0560">Oxidoreductase</keyword>
<evidence type="ECO:0000256" key="4">
    <source>
        <dbReference type="ARBA" id="ARBA00023002"/>
    </source>
</evidence>
<organism evidence="8 9">
    <name type="scientific">Amycolatopsis rhizosphaerae</name>
    <dbReference type="NCBI Taxonomy" id="2053003"/>
    <lineage>
        <taxon>Bacteria</taxon>
        <taxon>Bacillati</taxon>
        <taxon>Actinomycetota</taxon>
        <taxon>Actinomycetes</taxon>
        <taxon>Pseudonocardiales</taxon>
        <taxon>Pseudonocardiaceae</taxon>
        <taxon>Amycolatopsis</taxon>
    </lineage>
</organism>
<dbReference type="PANTHER" id="PTHR32439:SF9">
    <property type="entry name" value="BLR3264 PROTEIN"/>
    <property type="match status" value="1"/>
</dbReference>
<dbReference type="PANTHER" id="PTHR32439">
    <property type="entry name" value="FERREDOXIN--NITRITE REDUCTASE, CHLOROPLASTIC"/>
    <property type="match status" value="1"/>
</dbReference>
<evidence type="ECO:0000256" key="5">
    <source>
        <dbReference type="ARBA" id="ARBA00023004"/>
    </source>
</evidence>
<keyword evidence="2" id="KW-0349">Heme</keyword>
<dbReference type="RefSeq" id="WP_144589755.1">
    <property type="nucleotide sequence ID" value="NZ_VJWX01000165.1"/>
</dbReference>
<feature type="domain" description="Nitrite/Sulfite reductase ferredoxin-like" evidence="7">
    <location>
        <begin position="22"/>
        <end position="72"/>
    </location>
</feature>
<gene>
    <name evidence="8" type="ORF">FNH05_17690</name>
</gene>
<sequence>MAIPARARPDACPGVFATHEAADGFLARVRLPGGRVSAAQLGVLAACAEDLGDGSVHLTSRANVQFRGLSPDTGELAGRLAAAGLLPAPAHERVRNYLASPLSGLAGGLLDVRPLVRELDTAVCARPELAGLPGRFLFAFDDGRGDMAAEEPDLCWQAVDGDAGILLRAGEPGERVPVTGAVDALVREALRFLDIRGTAWRMRELPGFSGGKAFPAGKALPAGPFSRDDGGQGLCVVPLFGELSAAQLRTLAEAAPEVVVTPWRSVVVPGYDPASGPALLALSTDRGVSACIGLPGCAKSRADVRADARRTTSAVPAHFSGCERRCGKPRGTADVLAADGGYLIDGAFVPVEGLADFFAATAQKGQR</sequence>
<dbReference type="Proteomes" id="UP000320011">
    <property type="component" value="Unassembled WGS sequence"/>
</dbReference>
<dbReference type="AlphaFoldDB" id="A0A558CIM4"/>
<proteinExistence type="predicted"/>
<dbReference type="Gene3D" id="3.90.480.10">
    <property type="entry name" value="Sulfite Reductase Hemoprotein,Domain 2"/>
    <property type="match status" value="1"/>
</dbReference>